<dbReference type="FunFam" id="1.10.287.130:FF:000001">
    <property type="entry name" value="Two-component sensor histidine kinase"/>
    <property type="match status" value="1"/>
</dbReference>
<dbReference type="GO" id="GO:0005524">
    <property type="term" value="F:ATP binding"/>
    <property type="evidence" value="ECO:0007669"/>
    <property type="project" value="UniProtKB-KW"/>
</dbReference>
<comment type="subcellular location">
    <subcellularLocation>
        <location evidence="2">Cell membrane</location>
        <topology evidence="2">Multi-pass membrane protein</topology>
    </subcellularLocation>
</comment>
<organism evidence="17 18">
    <name type="scientific">Candidatus Anaerotruncus excrementipullorum</name>
    <dbReference type="NCBI Taxonomy" id="2838465"/>
    <lineage>
        <taxon>Bacteria</taxon>
        <taxon>Bacillati</taxon>
        <taxon>Bacillota</taxon>
        <taxon>Clostridia</taxon>
        <taxon>Eubacteriales</taxon>
        <taxon>Oscillospiraceae</taxon>
        <taxon>Anaerotruncus</taxon>
    </lineage>
</organism>
<sequence>MAVKKITKRWLFNNLGVIFVILVALEVAFGFGIKAFYYNNVQSAILTQVNIVSSQLTAYSEDSSSNFSAQVRSLVETFNARDRMELMAVDLDGNIIFTSSGFEPTENLNDPAMPDDFRRAMKAPDGMGSFTGMWNGEKIMAITRASTVEDASIAAMRFAVSLDLVDQQIILLIAAVTAVCIAILCFVIFSGSYFISSIVNPVGEVGRIARRIAQGDFGVRLKKRNDDEIGELCDTINYMAEELSANEKMKNDFISSVSHELRTPLTAIKGWSETLADMGTEVDPQMLAKGMKVITGETERLAQMVEELLDFSRIQSGRMQLVKERMDLIAELSDAVLMFEERARREQKRLLYQEPDMVAPFYGDRNRLRQVFVNIIDNALKYSDAGDTVTVQAAILGQQAVISVEDTGCGIREADLPRIKQKFFKANSTRRGSGIGLAVADEIIAMHGGTLEIYSKEQVGTRVVIRLPLGDG</sequence>
<name>A0A9D1WPD7_9FIRM</name>
<evidence type="ECO:0000259" key="15">
    <source>
        <dbReference type="PROSITE" id="PS50109"/>
    </source>
</evidence>
<evidence type="ECO:0000256" key="6">
    <source>
        <dbReference type="ARBA" id="ARBA00022679"/>
    </source>
</evidence>
<keyword evidence="8" id="KW-0547">Nucleotide-binding</keyword>
<dbReference type="InterPro" id="IPR003660">
    <property type="entry name" value="HAMP_dom"/>
</dbReference>
<dbReference type="Gene3D" id="1.10.287.130">
    <property type="match status" value="1"/>
</dbReference>
<protein>
    <recommendedName>
        <fullName evidence="3">histidine kinase</fullName>
        <ecNumber evidence="3">2.7.13.3</ecNumber>
    </recommendedName>
</protein>
<evidence type="ECO:0000256" key="3">
    <source>
        <dbReference type="ARBA" id="ARBA00012438"/>
    </source>
</evidence>
<dbReference type="CDD" id="cd00082">
    <property type="entry name" value="HisKA"/>
    <property type="match status" value="1"/>
</dbReference>
<dbReference type="SUPFAM" id="SSF55874">
    <property type="entry name" value="ATPase domain of HSP90 chaperone/DNA topoisomerase II/histidine kinase"/>
    <property type="match status" value="1"/>
</dbReference>
<dbReference type="SUPFAM" id="SSF158472">
    <property type="entry name" value="HAMP domain-like"/>
    <property type="match status" value="1"/>
</dbReference>
<dbReference type="PRINTS" id="PR00344">
    <property type="entry name" value="BCTRLSENSOR"/>
</dbReference>
<feature type="domain" description="Histidine kinase" evidence="15">
    <location>
        <begin position="256"/>
        <end position="471"/>
    </location>
</feature>
<dbReference type="Pfam" id="PF02518">
    <property type="entry name" value="HATPase_c"/>
    <property type="match status" value="1"/>
</dbReference>
<feature type="transmembrane region" description="Helical" evidence="14">
    <location>
        <begin position="12"/>
        <end position="33"/>
    </location>
</feature>
<dbReference type="InterPro" id="IPR004358">
    <property type="entry name" value="Sig_transdc_His_kin-like_C"/>
</dbReference>
<dbReference type="SUPFAM" id="SSF47384">
    <property type="entry name" value="Homodimeric domain of signal transducing histidine kinase"/>
    <property type="match status" value="1"/>
</dbReference>
<evidence type="ECO:0000256" key="14">
    <source>
        <dbReference type="SAM" id="Phobius"/>
    </source>
</evidence>
<evidence type="ECO:0000256" key="7">
    <source>
        <dbReference type="ARBA" id="ARBA00022692"/>
    </source>
</evidence>
<evidence type="ECO:0000256" key="2">
    <source>
        <dbReference type="ARBA" id="ARBA00004651"/>
    </source>
</evidence>
<keyword evidence="10" id="KW-0067">ATP-binding</keyword>
<accession>A0A9D1WPD7</accession>
<evidence type="ECO:0000256" key="5">
    <source>
        <dbReference type="ARBA" id="ARBA00022553"/>
    </source>
</evidence>
<evidence type="ECO:0000313" key="18">
    <source>
        <dbReference type="Proteomes" id="UP000886800"/>
    </source>
</evidence>
<evidence type="ECO:0000313" key="17">
    <source>
        <dbReference type="EMBL" id="HIX64683.1"/>
    </source>
</evidence>
<dbReference type="EMBL" id="DXES01000009">
    <property type="protein sequence ID" value="HIX64683.1"/>
    <property type="molecule type" value="Genomic_DNA"/>
</dbReference>
<dbReference type="InterPro" id="IPR036097">
    <property type="entry name" value="HisK_dim/P_sf"/>
</dbReference>
<reference evidence="17" key="2">
    <citation type="submission" date="2021-04" db="EMBL/GenBank/DDBJ databases">
        <authorList>
            <person name="Gilroy R."/>
        </authorList>
    </citation>
    <scope>NUCLEOTIDE SEQUENCE</scope>
    <source>
        <strain evidence="17">CHK188-5543</strain>
    </source>
</reference>
<feature type="domain" description="HAMP" evidence="16">
    <location>
        <begin position="196"/>
        <end position="248"/>
    </location>
</feature>
<dbReference type="PROSITE" id="PS50109">
    <property type="entry name" value="HIS_KIN"/>
    <property type="match status" value="1"/>
</dbReference>
<reference evidence="17" key="1">
    <citation type="journal article" date="2021" name="PeerJ">
        <title>Extensive microbial diversity within the chicken gut microbiome revealed by metagenomics and culture.</title>
        <authorList>
            <person name="Gilroy R."/>
            <person name="Ravi A."/>
            <person name="Getino M."/>
            <person name="Pursley I."/>
            <person name="Horton D.L."/>
            <person name="Alikhan N.F."/>
            <person name="Baker D."/>
            <person name="Gharbi K."/>
            <person name="Hall N."/>
            <person name="Watson M."/>
            <person name="Adriaenssens E.M."/>
            <person name="Foster-Nyarko E."/>
            <person name="Jarju S."/>
            <person name="Secka A."/>
            <person name="Antonio M."/>
            <person name="Oren A."/>
            <person name="Chaudhuri R.R."/>
            <person name="La Ragione R."/>
            <person name="Hildebrand F."/>
            <person name="Pallen M.J."/>
        </authorList>
    </citation>
    <scope>NUCLEOTIDE SEQUENCE</scope>
    <source>
        <strain evidence="17">CHK188-5543</strain>
    </source>
</reference>
<dbReference type="GO" id="GO:0005886">
    <property type="term" value="C:plasma membrane"/>
    <property type="evidence" value="ECO:0007669"/>
    <property type="project" value="UniProtKB-SubCell"/>
</dbReference>
<keyword evidence="13 14" id="KW-0472">Membrane</keyword>
<dbReference type="Proteomes" id="UP000886800">
    <property type="component" value="Unassembled WGS sequence"/>
</dbReference>
<dbReference type="PANTHER" id="PTHR45528:SF1">
    <property type="entry name" value="SENSOR HISTIDINE KINASE CPXA"/>
    <property type="match status" value="1"/>
</dbReference>
<keyword evidence="9 17" id="KW-0418">Kinase</keyword>
<dbReference type="Pfam" id="PF00672">
    <property type="entry name" value="HAMP"/>
    <property type="match status" value="1"/>
</dbReference>
<dbReference type="InterPro" id="IPR003661">
    <property type="entry name" value="HisK_dim/P_dom"/>
</dbReference>
<dbReference type="SMART" id="SM00304">
    <property type="entry name" value="HAMP"/>
    <property type="match status" value="1"/>
</dbReference>
<dbReference type="GO" id="GO:0000155">
    <property type="term" value="F:phosphorelay sensor kinase activity"/>
    <property type="evidence" value="ECO:0007669"/>
    <property type="project" value="InterPro"/>
</dbReference>
<dbReference type="Gene3D" id="6.10.340.10">
    <property type="match status" value="1"/>
</dbReference>
<evidence type="ECO:0000256" key="9">
    <source>
        <dbReference type="ARBA" id="ARBA00022777"/>
    </source>
</evidence>
<evidence type="ECO:0000256" key="13">
    <source>
        <dbReference type="ARBA" id="ARBA00023136"/>
    </source>
</evidence>
<dbReference type="InterPro" id="IPR005467">
    <property type="entry name" value="His_kinase_dom"/>
</dbReference>
<gene>
    <name evidence="17" type="ORF">H9736_00385</name>
</gene>
<dbReference type="Pfam" id="PF00512">
    <property type="entry name" value="HisKA"/>
    <property type="match status" value="1"/>
</dbReference>
<proteinExistence type="predicted"/>
<keyword evidence="12" id="KW-0902">Two-component regulatory system</keyword>
<feature type="transmembrane region" description="Helical" evidence="14">
    <location>
        <begin position="169"/>
        <end position="189"/>
    </location>
</feature>
<dbReference type="InterPro" id="IPR050398">
    <property type="entry name" value="HssS/ArlS-like"/>
</dbReference>
<evidence type="ECO:0000256" key="4">
    <source>
        <dbReference type="ARBA" id="ARBA00022475"/>
    </source>
</evidence>
<keyword evidence="7 14" id="KW-0812">Transmembrane</keyword>
<evidence type="ECO:0000256" key="11">
    <source>
        <dbReference type="ARBA" id="ARBA00022989"/>
    </source>
</evidence>
<dbReference type="EC" id="2.7.13.3" evidence="3"/>
<evidence type="ECO:0000256" key="1">
    <source>
        <dbReference type="ARBA" id="ARBA00000085"/>
    </source>
</evidence>
<dbReference type="PANTHER" id="PTHR45528">
    <property type="entry name" value="SENSOR HISTIDINE KINASE CPXA"/>
    <property type="match status" value="1"/>
</dbReference>
<evidence type="ECO:0000256" key="10">
    <source>
        <dbReference type="ARBA" id="ARBA00022840"/>
    </source>
</evidence>
<keyword evidence="5" id="KW-0597">Phosphoprotein</keyword>
<evidence type="ECO:0000256" key="12">
    <source>
        <dbReference type="ARBA" id="ARBA00023012"/>
    </source>
</evidence>
<dbReference type="AlphaFoldDB" id="A0A9D1WPD7"/>
<keyword evidence="6" id="KW-0808">Transferase</keyword>
<dbReference type="SMART" id="SM00388">
    <property type="entry name" value="HisKA"/>
    <property type="match status" value="1"/>
</dbReference>
<comment type="catalytic activity">
    <reaction evidence="1">
        <text>ATP + protein L-histidine = ADP + protein N-phospho-L-histidine.</text>
        <dbReference type="EC" id="2.7.13.3"/>
    </reaction>
</comment>
<evidence type="ECO:0000259" key="16">
    <source>
        <dbReference type="PROSITE" id="PS50885"/>
    </source>
</evidence>
<evidence type="ECO:0000256" key="8">
    <source>
        <dbReference type="ARBA" id="ARBA00022741"/>
    </source>
</evidence>
<keyword evidence="11 14" id="KW-1133">Transmembrane helix</keyword>
<dbReference type="InterPro" id="IPR003594">
    <property type="entry name" value="HATPase_dom"/>
</dbReference>
<dbReference type="SMART" id="SM00387">
    <property type="entry name" value="HATPase_c"/>
    <property type="match status" value="1"/>
</dbReference>
<keyword evidence="4" id="KW-1003">Cell membrane</keyword>
<dbReference type="InterPro" id="IPR036890">
    <property type="entry name" value="HATPase_C_sf"/>
</dbReference>
<dbReference type="PROSITE" id="PS50885">
    <property type="entry name" value="HAMP"/>
    <property type="match status" value="1"/>
</dbReference>
<dbReference type="Gene3D" id="3.30.565.10">
    <property type="entry name" value="Histidine kinase-like ATPase, C-terminal domain"/>
    <property type="match status" value="1"/>
</dbReference>
<comment type="caution">
    <text evidence="17">The sequence shown here is derived from an EMBL/GenBank/DDBJ whole genome shotgun (WGS) entry which is preliminary data.</text>
</comment>
<dbReference type="CDD" id="cd06225">
    <property type="entry name" value="HAMP"/>
    <property type="match status" value="1"/>
</dbReference>